<reference evidence="1" key="1">
    <citation type="submission" date="2020-05" db="EMBL/GenBank/DDBJ databases">
        <title>Large-scale comparative analyses of tick genomes elucidate their genetic diversity and vector capacities.</title>
        <authorList>
            <person name="Jia N."/>
            <person name="Wang J."/>
            <person name="Shi W."/>
            <person name="Du L."/>
            <person name="Sun Y."/>
            <person name="Zhan W."/>
            <person name="Jiang J."/>
            <person name="Wang Q."/>
            <person name="Zhang B."/>
            <person name="Ji P."/>
            <person name="Sakyi L.B."/>
            <person name="Cui X."/>
            <person name="Yuan T."/>
            <person name="Jiang B."/>
            <person name="Yang W."/>
            <person name="Lam T.T.-Y."/>
            <person name="Chang Q."/>
            <person name="Ding S."/>
            <person name="Wang X."/>
            <person name="Zhu J."/>
            <person name="Ruan X."/>
            <person name="Zhao L."/>
            <person name="Wei J."/>
            <person name="Que T."/>
            <person name="Du C."/>
            <person name="Cheng J."/>
            <person name="Dai P."/>
            <person name="Han X."/>
            <person name="Huang E."/>
            <person name="Gao Y."/>
            <person name="Liu J."/>
            <person name="Shao H."/>
            <person name="Ye R."/>
            <person name="Li L."/>
            <person name="Wei W."/>
            <person name="Wang X."/>
            <person name="Wang C."/>
            <person name="Yang T."/>
            <person name="Huo Q."/>
            <person name="Li W."/>
            <person name="Guo W."/>
            <person name="Chen H."/>
            <person name="Zhou L."/>
            <person name="Ni X."/>
            <person name="Tian J."/>
            <person name="Zhou Y."/>
            <person name="Sheng Y."/>
            <person name="Liu T."/>
            <person name="Pan Y."/>
            <person name="Xia L."/>
            <person name="Li J."/>
            <person name="Zhao F."/>
            <person name="Cao W."/>
        </authorList>
    </citation>
    <scope>NUCLEOTIDE SEQUENCE</scope>
    <source>
        <strain evidence="1">Dsil-2018</strain>
    </source>
</reference>
<sequence>MRKLVSSSPRDSESMADKTSNQQQREASPAGLQSWIKEERLDEETADRSPVNSNQQGTPTNAQNDCASGSPPQPPQQQRQGEYSPVLGTSRDAGSGSGGSSPQAPNIKCEVIDPDQQQHSPSMAAPRSVAQPSPPMFYTGKYGGGFDDSGFYPPATSLASMHIVDGSATTVLRYQPSASSATVQPSSSPYYSPPVASTMSTSSGNGSRDGALLEEQNATYSHLTPASTDPLGYPPSSPYSMQSKGYQQYSPPDSNSSPSPVLLSSSNTTMWTASPQPSHHHDDFVTSSKLVTSVLGGPSCRIQHSSHLHSHHNHHQQQHQQQQQQQQQHQQQQQQQLQQQQQQQQQMHQSQMSPPRTPQSVTGQQMGNAYSHFLQGMEHHVAQHSSMGWNHGMDSGHGVMAGFAAYAPPNNDKRGLIGEYPADMEYYGGEGRECVNCGAISTPLWRRDGTGHYLCNACGLYNKMNGANRPVAKTPRRVSAARRLGLTCSNCSTSTTSLWRRNNAGEPVCNACGLYFRLHGVNRPLAMKKDSIQTRKRKPKSAAAGSAAAACGPIVKVEAAAAAAAAAIAAHGSALLSTVTADQSPHQPQQAHQDQDGQQHPQQHSQLLGSTRIPEPAMADMNSLMSKNASLPHISLSLPFSFSQAGMTTMAPTSQAGSAGITTVTRVPAVMTLSSLMAYSAAGGVLRQQTNGHYAPSTLAALDPIAAAQSAEQRASNLMSLTS</sequence>
<name>A0ACB8C9R5_DERSI</name>
<keyword evidence="2" id="KW-1185">Reference proteome</keyword>
<organism evidence="1 2">
    <name type="scientific">Dermacentor silvarum</name>
    <name type="common">Tick</name>
    <dbReference type="NCBI Taxonomy" id="543639"/>
    <lineage>
        <taxon>Eukaryota</taxon>
        <taxon>Metazoa</taxon>
        <taxon>Ecdysozoa</taxon>
        <taxon>Arthropoda</taxon>
        <taxon>Chelicerata</taxon>
        <taxon>Arachnida</taxon>
        <taxon>Acari</taxon>
        <taxon>Parasitiformes</taxon>
        <taxon>Ixodida</taxon>
        <taxon>Ixodoidea</taxon>
        <taxon>Ixodidae</taxon>
        <taxon>Rhipicephalinae</taxon>
        <taxon>Dermacentor</taxon>
    </lineage>
</organism>
<dbReference type="Proteomes" id="UP000821865">
    <property type="component" value="Chromosome 8"/>
</dbReference>
<evidence type="ECO:0000313" key="1">
    <source>
        <dbReference type="EMBL" id="KAH7937604.1"/>
    </source>
</evidence>
<evidence type="ECO:0000313" key="2">
    <source>
        <dbReference type="Proteomes" id="UP000821865"/>
    </source>
</evidence>
<proteinExistence type="predicted"/>
<protein>
    <submittedName>
        <fullName evidence="1">Uncharacterized protein</fullName>
    </submittedName>
</protein>
<accession>A0ACB8C9R5</accession>
<comment type="caution">
    <text evidence="1">The sequence shown here is derived from an EMBL/GenBank/DDBJ whole genome shotgun (WGS) entry which is preliminary data.</text>
</comment>
<gene>
    <name evidence="1" type="ORF">HPB49_013552</name>
</gene>
<dbReference type="EMBL" id="CM023477">
    <property type="protein sequence ID" value="KAH7937604.1"/>
    <property type="molecule type" value="Genomic_DNA"/>
</dbReference>